<accession>A0A0L6UUE6</accession>
<keyword evidence="2" id="KW-1185">Reference proteome</keyword>
<evidence type="ECO:0000313" key="2">
    <source>
        <dbReference type="Proteomes" id="UP000037035"/>
    </source>
</evidence>
<protein>
    <submittedName>
        <fullName evidence="1">Uncharacterized protein</fullName>
    </submittedName>
</protein>
<name>A0A0L6UUE6_9BASI</name>
<comment type="caution">
    <text evidence="1">The sequence shown here is derived from an EMBL/GenBank/DDBJ whole genome shotgun (WGS) entry which is preliminary data.</text>
</comment>
<organism evidence="1 2">
    <name type="scientific">Puccinia sorghi</name>
    <dbReference type="NCBI Taxonomy" id="27349"/>
    <lineage>
        <taxon>Eukaryota</taxon>
        <taxon>Fungi</taxon>
        <taxon>Dikarya</taxon>
        <taxon>Basidiomycota</taxon>
        <taxon>Pucciniomycotina</taxon>
        <taxon>Pucciniomycetes</taxon>
        <taxon>Pucciniales</taxon>
        <taxon>Pucciniaceae</taxon>
        <taxon>Puccinia</taxon>
    </lineage>
</organism>
<dbReference type="Proteomes" id="UP000037035">
    <property type="component" value="Unassembled WGS sequence"/>
</dbReference>
<dbReference type="AlphaFoldDB" id="A0A0L6UUE6"/>
<reference evidence="1 2" key="1">
    <citation type="submission" date="2015-08" db="EMBL/GenBank/DDBJ databases">
        <title>Next Generation Sequencing and Analysis of the Genome of Puccinia sorghi L Schw, the Causal Agent of Maize Common Rust.</title>
        <authorList>
            <person name="Rochi L."/>
            <person name="Burguener G."/>
            <person name="Darino M."/>
            <person name="Turjanski A."/>
            <person name="Kreff E."/>
            <person name="Dieguez M.J."/>
            <person name="Sacco F."/>
        </authorList>
    </citation>
    <scope>NUCLEOTIDE SEQUENCE [LARGE SCALE GENOMIC DNA]</scope>
    <source>
        <strain evidence="1 2">RO10H11247</strain>
    </source>
</reference>
<proteinExistence type="predicted"/>
<evidence type="ECO:0000313" key="1">
    <source>
        <dbReference type="EMBL" id="KNZ51847.1"/>
    </source>
</evidence>
<gene>
    <name evidence="1" type="ORF">VP01_3787g1</name>
</gene>
<dbReference type="EMBL" id="LAVV01008820">
    <property type="protein sequence ID" value="KNZ51847.1"/>
    <property type="molecule type" value="Genomic_DNA"/>
</dbReference>
<dbReference type="VEuPathDB" id="FungiDB:VP01_3787g1"/>
<sequence>MHIVPTKPHLHCNCGIKDLQGYVDDVTLNILLVTHGCINLYFLEAAEYQPLKLYPEIPLNQNQNPNHLPTPEDIQQAFHVVDRTFFLLNTGQCVITDPLDRKSIIAIIEFTPWDNLTDKDKDNLNFFYKHSFMVPRSLSTQPLLILAPGEAICGLWAGGSLRTFSRLLDVILCR</sequence>